<evidence type="ECO:0008006" key="3">
    <source>
        <dbReference type="Google" id="ProtNLM"/>
    </source>
</evidence>
<proteinExistence type="predicted"/>
<organism evidence="1 2">
    <name type="scientific">Erythranthe guttata</name>
    <name type="common">Yellow monkey flower</name>
    <name type="synonym">Mimulus guttatus</name>
    <dbReference type="NCBI Taxonomy" id="4155"/>
    <lineage>
        <taxon>Eukaryota</taxon>
        <taxon>Viridiplantae</taxon>
        <taxon>Streptophyta</taxon>
        <taxon>Embryophyta</taxon>
        <taxon>Tracheophyta</taxon>
        <taxon>Spermatophyta</taxon>
        <taxon>Magnoliopsida</taxon>
        <taxon>eudicotyledons</taxon>
        <taxon>Gunneridae</taxon>
        <taxon>Pentapetalae</taxon>
        <taxon>asterids</taxon>
        <taxon>lamiids</taxon>
        <taxon>Lamiales</taxon>
        <taxon>Phrymaceae</taxon>
        <taxon>Erythranthe</taxon>
    </lineage>
</organism>
<reference evidence="1 2" key="1">
    <citation type="journal article" date="2013" name="Proc. Natl. Acad. Sci. U.S.A.">
        <title>Fine-scale variation in meiotic recombination in Mimulus inferred from population shotgun sequencing.</title>
        <authorList>
            <person name="Hellsten U."/>
            <person name="Wright K.M."/>
            <person name="Jenkins J."/>
            <person name="Shu S."/>
            <person name="Yuan Y."/>
            <person name="Wessler S.R."/>
            <person name="Schmutz J."/>
            <person name="Willis J.H."/>
            <person name="Rokhsar D.S."/>
        </authorList>
    </citation>
    <scope>NUCLEOTIDE SEQUENCE [LARGE SCALE GENOMIC DNA]</scope>
    <source>
        <strain evidence="2">cv. DUN x IM62</strain>
    </source>
</reference>
<name>A0A022PZI8_ERYGU</name>
<dbReference type="EMBL" id="KI632289">
    <property type="protein sequence ID" value="EYU19640.1"/>
    <property type="molecule type" value="Genomic_DNA"/>
</dbReference>
<evidence type="ECO:0000313" key="1">
    <source>
        <dbReference type="EMBL" id="EYU19640.1"/>
    </source>
</evidence>
<dbReference type="STRING" id="4155.A0A022PZI8"/>
<dbReference type="PANTHER" id="PTHR31479:SF4">
    <property type="entry name" value="FUNGAL LIPASE-LIKE DOMAIN-CONTAINING PROTEIN"/>
    <property type="match status" value="1"/>
</dbReference>
<dbReference type="InterPro" id="IPR029058">
    <property type="entry name" value="AB_hydrolase_fold"/>
</dbReference>
<dbReference type="Proteomes" id="UP000030748">
    <property type="component" value="Unassembled WGS sequence"/>
</dbReference>
<dbReference type="Gene3D" id="3.40.50.1820">
    <property type="entry name" value="alpha/beta hydrolase"/>
    <property type="match status" value="1"/>
</dbReference>
<dbReference type="eggNOG" id="ENOG502QWRG">
    <property type="taxonomic scope" value="Eukaryota"/>
</dbReference>
<dbReference type="PANTHER" id="PTHR31479">
    <property type="entry name" value="ALPHA/BETA-HYDROLASES SUPERFAMILY PROTEIN"/>
    <property type="match status" value="1"/>
</dbReference>
<dbReference type="AlphaFoldDB" id="A0A022PZI8"/>
<accession>A0A022PZI8</accession>
<dbReference type="SUPFAM" id="SSF53474">
    <property type="entry name" value="alpha/beta-Hydrolases"/>
    <property type="match status" value="1"/>
</dbReference>
<sequence>MAPTETNNSHHRRSVAASLVKGVYTLERDRRYHRKGPHALAPPWWEFFNFKLFKLLVDNHDTSYFGAIYEYAPPYPHHHHINYYGQRPPQYVVAFRGTINMPGNRKQDFKLNLHVIINNLKRSTRFQIGLESVCDIIKHVGPSSGSVWLAGHSLGSSIALVLGREMVKQTGAHLETYLFNPPFISPPVGRITNETLKIGLRFVNSVITAGLALAFRVAGGRPSSSNADDQEPDQFTVLSSWVPFLFVNPLDPICSEYAGYFKHREDMELIGAGRIAKIATKHSIGSILTSFTRKKDSSEALHLIPSAHLTINSSRLQSFKEAHGIQQWWMRDFQFEYKLYQYN</sequence>
<protein>
    <recommendedName>
        <fullName evidence="3">Fungal lipase-like domain-containing protein</fullName>
    </recommendedName>
</protein>
<keyword evidence="2" id="KW-1185">Reference proteome</keyword>
<evidence type="ECO:0000313" key="2">
    <source>
        <dbReference type="Proteomes" id="UP000030748"/>
    </source>
</evidence>
<gene>
    <name evidence="1" type="ORF">MIMGU_mgv1a019476mg</name>
</gene>